<keyword evidence="7" id="KW-0238">DNA-binding</keyword>
<dbReference type="GO" id="GO:0000981">
    <property type="term" value="F:DNA-binding transcription factor activity, RNA polymerase II-specific"/>
    <property type="evidence" value="ECO:0007669"/>
    <property type="project" value="TreeGrafter"/>
</dbReference>
<dbReference type="PROSITE" id="PS50157">
    <property type="entry name" value="ZINC_FINGER_C2H2_2"/>
    <property type="match status" value="1"/>
</dbReference>
<evidence type="ECO:0000256" key="10">
    <source>
        <dbReference type="PROSITE-ProRule" id="PRU00042"/>
    </source>
</evidence>
<dbReference type="Gene3D" id="3.30.160.60">
    <property type="entry name" value="Classic Zinc Finger"/>
    <property type="match status" value="1"/>
</dbReference>
<gene>
    <name evidence="14" type="ORF">K0M31_015700</name>
</gene>
<sequence>MYSLYRAWFGDSVTPDNYSRLQETLSPPDTVVRVGNEGEHQFVAHKGVLAAHSGYLKALLTSAAATSPSQGVNASIASCGNMPATAIAVTTTNLSGQSTRQPVTSVSVSSIGGEAFAPLLNYMYTGRLEVTLDNVYSVLLATHLLHMPGALEQCRAALLRLRAPPPLPTPIPVPAAPTSTLTSTSMPTSTPGSGNILRPIPNRLMIDPSMCWPPTASLYSSAAPAAASSSIGIPHLPQLQPSVLMQSTVPLGVSVVPTSNVQETQSSTAYREVSSPKSSLFQIERNRGLRVEPRPQSPENVSSSSLPFVAAATAAFTAFTASNVAASTRTSSPCQSTSPASSSVTSQSSLPRSTCQSKKPTEHQRRQSSKEEERDYERPSSGTNQGGAQARSSPSTPVAEDGATSRSHERNAESTSIGENDRGRSCRRRGRGNNSGNNNDGSSNVLSVVYDIACCDGPVKFHRVLNENYSSSTASCASGTTAAQSRLQRPCFESGSLTSGENDENGGPTVAVRTPRCDQIESGMDTDNSNGSYTCGYCRHTFKSQYCYRKHTKRHLLPTRAADSIGNRQRQDTARNRREVRLLDLNVQYYPCKICGCKFPSYYFVHKHRKLCHANATEERTQSDEANSTVNEDQESTTSTTNNEKK</sequence>
<dbReference type="InterPro" id="IPR013087">
    <property type="entry name" value="Znf_C2H2_type"/>
</dbReference>
<comment type="subcellular location">
    <subcellularLocation>
        <location evidence="1">Nucleus</location>
    </subcellularLocation>
</comment>
<dbReference type="Proteomes" id="UP001177670">
    <property type="component" value="Unassembled WGS sequence"/>
</dbReference>
<feature type="compositionally biased region" description="Basic and acidic residues" evidence="11">
    <location>
        <begin position="284"/>
        <end position="293"/>
    </location>
</feature>
<keyword evidence="5" id="KW-0862">Zinc</keyword>
<evidence type="ECO:0000256" key="1">
    <source>
        <dbReference type="ARBA" id="ARBA00004123"/>
    </source>
</evidence>
<dbReference type="AlphaFoldDB" id="A0AA40FEX2"/>
<protein>
    <submittedName>
        <fullName evidence="14">Uncharacterized protein</fullName>
    </submittedName>
</protein>
<evidence type="ECO:0000259" key="13">
    <source>
        <dbReference type="PROSITE" id="PS50157"/>
    </source>
</evidence>
<evidence type="ECO:0000313" key="15">
    <source>
        <dbReference type="Proteomes" id="UP001177670"/>
    </source>
</evidence>
<feature type="domain" description="BTB" evidence="12">
    <location>
        <begin position="28"/>
        <end position="132"/>
    </location>
</feature>
<evidence type="ECO:0000256" key="7">
    <source>
        <dbReference type="ARBA" id="ARBA00023125"/>
    </source>
</evidence>
<dbReference type="EMBL" id="JAHYIQ010000048">
    <property type="protein sequence ID" value="KAK1117759.1"/>
    <property type="molecule type" value="Genomic_DNA"/>
</dbReference>
<evidence type="ECO:0000256" key="8">
    <source>
        <dbReference type="ARBA" id="ARBA00023163"/>
    </source>
</evidence>
<name>A0AA40FEX2_9HYME</name>
<dbReference type="InterPro" id="IPR050457">
    <property type="entry name" value="ZnFinger_BTB_dom_contain"/>
</dbReference>
<dbReference type="PANTHER" id="PTHR46105">
    <property type="entry name" value="AGAP004733-PA"/>
    <property type="match status" value="1"/>
</dbReference>
<dbReference type="SUPFAM" id="SSF54695">
    <property type="entry name" value="POZ domain"/>
    <property type="match status" value="1"/>
</dbReference>
<feature type="compositionally biased region" description="Polar residues" evidence="11">
    <location>
        <begin position="380"/>
        <end position="396"/>
    </location>
</feature>
<feature type="region of interest" description="Disordered" evidence="11">
    <location>
        <begin position="329"/>
        <end position="443"/>
    </location>
</feature>
<keyword evidence="4 10" id="KW-0863">Zinc-finger</keyword>
<keyword evidence="9" id="KW-0539">Nucleus</keyword>
<dbReference type="Pfam" id="PF00651">
    <property type="entry name" value="BTB"/>
    <property type="match status" value="2"/>
</dbReference>
<evidence type="ECO:0000313" key="14">
    <source>
        <dbReference type="EMBL" id="KAK1117759.1"/>
    </source>
</evidence>
<proteinExistence type="predicted"/>
<dbReference type="PANTHER" id="PTHR46105:SF5">
    <property type="entry name" value="ZINC FINGER AND BTB DOMAIN-CONTAINING PROTEIN 44 ISOFORM X1"/>
    <property type="match status" value="1"/>
</dbReference>
<dbReference type="InterPro" id="IPR000210">
    <property type="entry name" value="BTB/POZ_dom"/>
</dbReference>
<keyword evidence="3" id="KW-0677">Repeat</keyword>
<feature type="region of interest" description="Disordered" evidence="11">
    <location>
        <begin position="492"/>
        <end position="511"/>
    </location>
</feature>
<dbReference type="PROSITE" id="PS50097">
    <property type="entry name" value="BTB"/>
    <property type="match status" value="1"/>
</dbReference>
<feature type="compositionally biased region" description="Polar residues" evidence="11">
    <location>
        <begin position="262"/>
        <end position="281"/>
    </location>
</feature>
<feature type="compositionally biased region" description="Low complexity" evidence="11">
    <location>
        <begin position="432"/>
        <end position="443"/>
    </location>
</feature>
<dbReference type="GO" id="GO:0005634">
    <property type="term" value="C:nucleus"/>
    <property type="evidence" value="ECO:0007669"/>
    <property type="project" value="UniProtKB-SubCell"/>
</dbReference>
<reference evidence="14" key="1">
    <citation type="submission" date="2021-10" db="EMBL/GenBank/DDBJ databases">
        <title>Melipona bicolor Genome sequencing and assembly.</title>
        <authorList>
            <person name="Araujo N.S."/>
            <person name="Arias M.C."/>
        </authorList>
    </citation>
    <scope>NUCLEOTIDE SEQUENCE</scope>
    <source>
        <strain evidence="14">USP_2M_L1-L4_2017</strain>
        <tissue evidence="14">Whole body</tissue>
    </source>
</reference>
<evidence type="ECO:0000256" key="3">
    <source>
        <dbReference type="ARBA" id="ARBA00022737"/>
    </source>
</evidence>
<feature type="compositionally biased region" description="Polar residues" evidence="11">
    <location>
        <begin position="624"/>
        <end position="646"/>
    </location>
</feature>
<keyword evidence="2" id="KW-0479">Metal-binding</keyword>
<feature type="region of interest" description="Disordered" evidence="11">
    <location>
        <begin position="617"/>
        <end position="646"/>
    </location>
</feature>
<feature type="domain" description="C2H2-type" evidence="13">
    <location>
        <begin position="590"/>
        <end position="618"/>
    </location>
</feature>
<dbReference type="PROSITE" id="PS00028">
    <property type="entry name" value="ZINC_FINGER_C2H2_1"/>
    <property type="match status" value="2"/>
</dbReference>
<comment type="caution">
    <text evidence="14">The sequence shown here is derived from an EMBL/GenBank/DDBJ whole genome shotgun (WGS) entry which is preliminary data.</text>
</comment>
<evidence type="ECO:0000256" key="2">
    <source>
        <dbReference type="ARBA" id="ARBA00022723"/>
    </source>
</evidence>
<feature type="compositionally biased region" description="Basic and acidic residues" evidence="11">
    <location>
        <begin position="359"/>
        <end position="378"/>
    </location>
</feature>
<evidence type="ECO:0000256" key="6">
    <source>
        <dbReference type="ARBA" id="ARBA00023015"/>
    </source>
</evidence>
<dbReference type="InterPro" id="IPR011333">
    <property type="entry name" value="SKP1/BTB/POZ_sf"/>
</dbReference>
<evidence type="ECO:0000256" key="11">
    <source>
        <dbReference type="SAM" id="MobiDB-lite"/>
    </source>
</evidence>
<evidence type="ECO:0000259" key="12">
    <source>
        <dbReference type="PROSITE" id="PS50097"/>
    </source>
</evidence>
<accession>A0AA40FEX2</accession>
<keyword evidence="6" id="KW-0805">Transcription regulation</keyword>
<dbReference type="GO" id="GO:0000978">
    <property type="term" value="F:RNA polymerase II cis-regulatory region sequence-specific DNA binding"/>
    <property type="evidence" value="ECO:0007669"/>
    <property type="project" value="TreeGrafter"/>
</dbReference>
<organism evidence="14 15">
    <name type="scientific">Melipona bicolor</name>
    <dbReference type="NCBI Taxonomy" id="60889"/>
    <lineage>
        <taxon>Eukaryota</taxon>
        <taxon>Metazoa</taxon>
        <taxon>Ecdysozoa</taxon>
        <taxon>Arthropoda</taxon>
        <taxon>Hexapoda</taxon>
        <taxon>Insecta</taxon>
        <taxon>Pterygota</taxon>
        <taxon>Neoptera</taxon>
        <taxon>Endopterygota</taxon>
        <taxon>Hymenoptera</taxon>
        <taxon>Apocrita</taxon>
        <taxon>Aculeata</taxon>
        <taxon>Apoidea</taxon>
        <taxon>Anthophila</taxon>
        <taxon>Apidae</taxon>
        <taxon>Melipona</taxon>
    </lineage>
</organism>
<feature type="region of interest" description="Disordered" evidence="11">
    <location>
        <begin position="262"/>
        <end position="304"/>
    </location>
</feature>
<keyword evidence="8" id="KW-0804">Transcription</keyword>
<keyword evidence="15" id="KW-1185">Reference proteome</keyword>
<dbReference type="GO" id="GO:0008270">
    <property type="term" value="F:zinc ion binding"/>
    <property type="evidence" value="ECO:0007669"/>
    <property type="project" value="UniProtKB-KW"/>
</dbReference>
<dbReference type="SMART" id="SM00225">
    <property type="entry name" value="BTB"/>
    <property type="match status" value="1"/>
</dbReference>
<feature type="compositionally biased region" description="Low complexity" evidence="11">
    <location>
        <begin position="329"/>
        <end position="354"/>
    </location>
</feature>
<dbReference type="SMART" id="SM00355">
    <property type="entry name" value="ZnF_C2H2"/>
    <property type="match status" value="2"/>
</dbReference>
<evidence type="ECO:0000256" key="4">
    <source>
        <dbReference type="ARBA" id="ARBA00022771"/>
    </source>
</evidence>
<dbReference type="Gene3D" id="3.30.710.10">
    <property type="entry name" value="Potassium Channel Kv1.1, Chain A"/>
    <property type="match status" value="1"/>
</dbReference>
<dbReference type="CDD" id="cd18186">
    <property type="entry name" value="BTB_POZ_ZBTB_KLHL-like"/>
    <property type="match status" value="1"/>
</dbReference>
<evidence type="ECO:0000256" key="9">
    <source>
        <dbReference type="ARBA" id="ARBA00023242"/>
    </source>
</evidence>
<evidence type="ECO:0000256" key="5">
    <source>
        <dbReference type="ARBA" id="ARBA00022833"/>
    </source>
</evidence>